<dbReference type="CDD" id="cd00093">
    <property type="entry name" value="HTH_XRE"/>
    <property type="match status" value="1"/>
</dbReference>
<dbReference type="Pfam" id="PF01381">
    <property type="entry name" value="HTH_3"/>
    <property type="match status" value="1"/>
</dbReference>
<keyword evidence="1" id="KW-0238">DNA-binding</keyword>
<evidence type="ECO:0000313" key="4">
    <source>
        <dbReference type="Proteomes" id="UP001448498"/>
    </source>
</evidence>
<sequence>MAFSDRLATFRKQRGFTQQQMADRAKVHMVQINRYEAGLTRPNLDVMKRLAIALRVSTDSLLFDSCEFRLDEDFRPIFEGLRALGPEEKLVAKSVLEALLLKHRMSVGGPVAPAVGKIVSLGNLNSTKD</sequence>
<dbReference type="InterPro" id="IPR049639">
    <property type="entry name" value="RstR"/>
</dbReference>
<dbReference type="NCBIfam" id="NF041951">
    <property type="entry name" value="phage_RstR"/>
    <property type="match status" value="1"/>
</dbReference>
<protein>
    <submittedName>
        <fullName evidence="3">Helix-turn-helix transcriptional regulator</fullName>
    </submittedName>
</protein>
<evidence type="ECO:0000313" key="3">
    <source>
        <dbReference type="EMBL" id="XAE48067.1"/>
    </source>
</evidence>
<name>A0ABZ3DG37_9BURK</name>
<proteinExistence type="predicted"/>
<accession>A0ABZ3DG37</accession>
<feature type="domain" description="HTH cro/C1-type" evidence="2">
    <location>
        <begin position="7"/>
        <end position="61"/>
    </location>
</feature>
<dbReference type="PANTHER" id="PTHR46558:SF4">
    <property type="entry name" value="DNA-BIDING PHAGE PROTEIN"/>
    <property type="match status" value="1"/>
</dbReference>
<gene>
    <name evidence="3" type="ORF">OHZ10_00080</name>
</gene>
<evidence type="ECO:0000259" key="2">
    <source>
        <dbReference type="PROSITE" id="PS50943"/>
    </source>
</evidence>
<dbReference type="PROSITE" id="PS50943">
    <property type="entry name" value="HTH_CROC1"/>
    <property type="match status" value="1"/>
</dbReference>
<dbReference type="PANTHER" id="PTHR46558">
    <property type="entry name" value="TRACRIPTIONAL REGULATORY PROTEIN-RELATED-RELATED"/>
    <property type="match status" value="1"/>
</dbReference>
<dbReference type="InterPro" id="IPR010982">
    <property type="entry name" value="Lambda_DNA-bd_dom_sf"/>
</dbReference>
<dbReference type="SMART" id="SM00530">
    <property type="entry name" value="HTH_XRE"/>
    <property type="match status" value="1"/>
</dbReference>
<reference evidence="3 4" key="1">
    <citation type="submission" date="2022-10" db="EMBL/GenBank/DDBJ databases">
        <title>Genomic of Burkholderia cepacia PN-1.</title>
        <authorList>
            <person name="Yang Y."/>
            <person name="Guan H."/>
            <person name="Huang J."/>
        </authorList>
    </citation>
    <scope>NUCLEOTIDE SEQUENCE [LARGE SCALE GENOMIC DNA]</scope>
    <source>
        <strain evidence="3 4">PN-1</strain>
    </source>
</reference>
<dbReference type="Proteomes" id="UP001448498">
    <property type="component" value="Chromosome 1"/>
</dbReference>
<dbReference type="EMBL" id="CP109821">
    <property type="protein sequence ID" value="XAE48067.1"/>
    <property type="molecule type" value="Genomic_DNA"/>
</dbReference>
<keyword evidence="4" id="KW-1185">Reference proteome</keyword>
<dbReference type="InterPro" id="IPR001387">
    <property type="entry name" value="Cro/C1-type_HTH"/>
</dbReference>
<evidence type="ECO:0000256" key="1">
    <source>
        <dbReference type="ARBA" id="ARBA00023125"/>
    </source>
</evidence>
<organism evidence="3 4">
    <name type="scientific">Burkholderia arboris</name>
    <dbReference type="NCBI Taxonomy" id="488730"/>
    <lineage>
        <taxon>Bacteria</taxon>
        <taxon>Pseudomonadati</taxon>
        <taxon>Pseudomonadota</taxon>
        <taxon>Betaproteobacteria</taxon>
        <taxon>Burkholderiales</taxon>
        <taxon>Burkholderiaceae</taxon>
        <taxon>Burkholderia</taxon>
        <taxon>Burkholderia cepacia complex</taxon>
    </lineage>
</organism>
<dbReference type="SUPFAM" id="SSF47413">
    <property type="entry name" value="lambda repressor-like DNA-binding domains"/>
    <property type="match status" value="1"/>
</dbReference>
<dbReference type="Gene3D" id="1.10.260.40">
    <property type="entry name" value="lambda repressor-like DNA-binding domains"/>
    <property type="match status" value="1"/>
</dbReference>
<dbReference type="RefSeq" id="WP_342703288.1">
    <property type="nucleotide sequence ID" value="NZ_CP109821.1"/>
</dbReference>